<dbReference type="Pfam" id="PF04117">
    <property type="entry name" value="Mpv17_PMP22"/>
    <property type="match status" value="1"/>
</dbReference>
<keyword evidence="5 6" id="KW-0472">Membrane</keyword>
<feature type="transmembrane region" description="Helical" evidence="6">
    <location>
        <begin position="129"/>
        <end position="152"/>
    </location>
</feature>
<dbReference type="PANTHER" id="PTHR11266">
    <property type="entry name" value="PEROXISOMAL MEMBRANE PROTEIN 2, PXMP2 MPV17"/>
    <property type="match status" value="1"/>
</dbReference>
<feature type="transmembrane region" description="Helical" evidence="6">
    <location>
        <begin position="226"/>
        <end position="244"/>
    </location>
</feature>
<dbReference type="AlphaFoldDB" id="A0A086SYH4"/>
<evidence type="ECO:0000256" key="5">
    <source>
        <dbReference type="ARBA" id="ARBA00023136"/>
    </source>
</evidence>
<dbReference type="HOGENOM" id="CLU_049109_3_1_1"/>
<evidence type="ECO:0000256" key="6">
    <source>
        <dbReference type="RuleBase" id="RU363053"/>
    </source>
</evidence>
<evidence type="ECO:0000256" key="3">
    <source>
        <dbReference type="ARBA" id="ARBA00022692"/>
    </source>
</evidence>
<evidence type="ECO:0000256" key="1">
    <source>
        <dbReference type="ARBA" id="ARBA00004141"/>
    </source>
</evidence>
<feature type="compositionally biased region" description="Low complexity" evidence="7">
    <location>
        <begin position="102"/>
        <end position="116"/>
    </location>
</feature>
<proteinExistence type="inferred from homology"/>
<dbReference type="EMBL" id="JPKY01000103">
    <property type="protein sequence ID" value="KFH42156.1"/>
    <property type="molecule type" value="Genomic_DNA"/>
</dbReference>
<evidence type="ECO:0000256" key="4">
    <source>
        <dbReference type="ARBA" id="ARBA00022989"/>
    </source>
</evidence>
<dbReference type="STRING" id="857340.A0A086SYH4"/>
<gene>
    <name evidence="8" type="ORF">ACRE_071280</name>
</gene>
<keyword evidence="4 6" id="KW-1133">Transmembrane helix</keyword>
<evidence type="ECO:0000313" key="9">
    <source>
        <dbReference type="Proteomes" id="UP000029964"/>
    </source>
</evidence>
<evidence type="ECO:0000256" key="2">
    <source>
        <dbReference type="ARBA" id="ARBA00006824"/>
    </source>
</evidence>
<sequence>MPSPIVAATLQAATLSTVSNLCAQVIEARQEARPVSLDVVQLLRFVTLTLITAPPNFHWQQFLERTFPAYPVDAAQQQRPKDDDIEMKAGSGGGGGGGLLDPAASQQQPAVSPAGQKGRFSLRNTLSKWFVDCITAGAIFNTIAFLIIMGIMKGQGLGQISSNIRTVSYLFSLSLENLQDGWVQEFRKPLLTLASQETIPIIVAGYKIWPIASIISFSFIPVHRRIVFLSFVGLLWGIYMSLVASRV</sequence>
<accession>A0A086SYH4</accession>
<comment type="caution">
    <text evidence="8">The sequence shown here is derived from an EMBL/GenBank/DDBJ whole genome shotgun (WGS) entry which is preliminary data.</text>
</comment>
<dbReference type="PANTHER" id="PTHR11266:SF80">
    <property type="entry name" value="PEROXISOMAL MEMBRANE PROTEIN 2"/>
    <property type="match status" value="1"/>
</dbReference>
<feature type="region of interest" description="Disordered" evidence="7">
    <location>
        <begin position="75"/>
        <end position="116"/>
    </location>
</feature>
<feature type="compositionally biased region" description="Gly residues" evidence="7">
    <location>
        <begin position="90"/>
        <end position="99"/>
    </location>
</feature>
<keyword evidence="3 6" id="KW-0812">Transmembrane</keyword>
<evidence type="ECO:0000256" key="7">
    <source>
        <dbReference type="SAM" id="MobiDB-lite"/>
    </source>
</evidence>
<dbReference type="Proteomes" id="UP000029964">
    <property type="component" value="Unassembled WGS sequence"/>
</dbReference>
<feature type="transmembrane region" description="Helical" evidence="6">
    <location>
        <begin position="199"/>
        <end position="219"/>
    </location>
</feature>
<keyword evidence="9" id="KW-1185">Reference proteome</keyword>
<reference evidence="9" key="1">
    <citation type="journal article" date="2014" name="Genome Announc.">
        <title>Genome sequence and annotation of Acremonium chrysogenum, producer of the beta-lactam antibiotic cephalosporin C.</title>
        <authorList>
            <person name="Terfehr D."/>
            <person name="Dahlmann T.A."/>
            <person name="Specht T."/>
            <person name="Zadra I."/>
            <person name="Kuernsteiner H."/>
            <person name="Kueck U."/>
        </authorList>
    </citation>
    <scope>NUCLEOTIDE SEQUENCE [LARGE SCALE GENOMIC DNA]</scope>
    <source>
        <strain evidence="9">ATCC 11550 / CBS 779.69 / DSM 880 / IAM 14645 / JCM 23072 / IMI 49137</strain>
    </source>
</reference>
<comment type="subcellular location">
    <subcellularLocation>
        <location evidence="1">Membrane</location>
        <topology evidence="1">Multi-pass membrane protein</topology>
    </subcellularLocation>
</comment>
<organism evidence="8 9">
    <name type="scientific">Hapsidospora chrysogenum (strain ATCC 11550 / CBS 779.69 / DSM 880 / IAM 14645 / JCM 23072 / IMI 49137)</name>
    <name type="common">Acremonium chrysogenum</name>
    <dbReference type="NCBI Taxonomy" id="857340"/>
    <lineage>
        <taxon>Eukaryota</taxon>
        <taxon>Fungi</taxon>
        <taxon>Dikarya</taxon>
        <taxon>Ascomycota</taxon>
        <taxon>Pezizomycotina</taxon>
        <taxon>Sordariomycetes</taxon>
        <taxon>Hypocreomycetidae</taxon>
        <taxon>Hypocreales</taxon>
        <taxon>Bionectriaceae</taxon>
        <taxon>Hapsidospora</taxon>
    </lineage>
</organism>
<name>A0A086SYH4_HAPC1</name>
<comment type="similarity">
    <text evidence="2 6">Belongs to the peroxisomal membrane protein PXMP2/4 family.</text>
</comment>
<evidence type="ECO:0000313" key="8">
    <source>
        <dbReference type="EMBL" id="KFH42156.1"/>
    </source>
</evidence>
<dbReference type="InterPro" id="IPR007248">
    <property type="entry name" value="Mpv17_PMP22"/>
</dbReference>
<protein>
    <submittedName>
        <fullName evidence="8">PXMP2/4 family protein-like protein</fullName>
    </submittedName>
</protein>
<dbReference type="OrthoDB" id="10267969at2759"/>
<dbReference type="GO" id="GO:0005778">
    <property type="term" value="C:peroxisomal membrane"/>
    <property type="evidence" value="ECO:0007669"/>
    <property type="project" value="TreeGrafter"/>
</dbReference>